<keyword evidence="6" id="KW-0732">Signal</keyword>
<dbReference type="PANTHER" id="PTHR43847:SF1">
    <property type="entry name" value="BLL3993 PROTEIN"/>
    <property type="match status" value="1"/>
</dbReference>
<keyword evidence="4 5" id="KW-0472">Membrane</keyword>
<feature type="transmembrane region" description="Helical" evidence="5">
    <location>
        <begin position="62"/>
        <end position="80"/>
    </location>
</feature>
<protein>
    <recommendedName>
        <fullName evidence="5">Protein-S-isoprenylcysteine O-methyltransferase</fullName>
        <ecNumber evidence="5">2.1.1.100</ecNumber>
    </recommendedName>
</protein>
<accession>A0AAW0G1M5</accession>
<dbReference type="GO" id="GO:0005789">
    <property type="term" value="C:endoplasmic reticulum membrane"/>
    <property type="evidence" value="ECO:0007669"/>
    <property type="project" value="UniProtKB-SubCell"/>
</dbReference>
<dbReference type="Pfam" id="PF04140">
    <property type="entry name" value="ICMT"/>
    <property type="match status" value="1"/>
</dbReference>
<comment type="catalytic activity">
    <reaction evidence="5">
        <text>[protein]-C-terminal S-[(2E,6E)-farnesyl]-L-cysteine + S-adenosyl-L-methionine = [protein]-C-terminal S-[(2E,6E)-farnesyl]-L-cysteine methyl ester + S-adenosyl-L-homocysteine</text>
        <dbReference type="Rhea" id="RHEA:21672"/>
        <dbReference type="Rhea" id="RHEA-COMP:12125"/>
        <dbReference type="Rhea" id="RHEA-COMP:12126"/>
        <dbReference type="ChEBI" id="CHEBI:57856"/>
        <dbReference type="ChEBI" id="CHEBI:59789"/>
        <dbReference type="ChEBI" id="CHEBI:90510"/>
        <dbReference type="ChEBI" id="CHEBI:90511"/>
        <dbReference type="EC" id="2.1.1.100"/>
    </reaction>
</comment>
<evidence type="ECO:0000256" key="5">
    <source>
        <dbReference type="RuleBase" id="RU362022"/>
    </source>
</evidence>
<dbReference type="EMBL" id="JASBNA010000014">
    <property type="protein sequence ID" value="KAK7687111.1"/>
    <property type="molecule type" value="Genomic_DNA"/>
</dbReference>
<keyword evidence="5" id="KW-0256">Endoplasmic reticulum</keyword>
<keyword evidence="8" id="KW-1185">Reference proteome</keyword>
<evidence type="ECO:0000313" key="7">
    <source>
        <dbReference type="EMBL" id="KAK7687111.1"/>
    </source>
</evidence>
<feature type="transmembrane region" description="Helical" evidence="5">
    <location>
        <begin position="193"/>
        <end position="211"/>
    </location>
</feature>
<organism evidence="7 8">
    <name type="scientific">Cerrena zonata</name>
    <dbReference type="NCBI Taxonomy" id="2478898"/>
    <lineage>
        <taxon>Eukaryota</taxon>
        <taxon>Fungi</taxon>
        <taxon>Dikarya</taxon>
        <taxon>Basidiomycota</taxon>
        <taxon>Agaricomycotina</taxon>
        <taxon>Agaricomycetes</taxon>
        <taxon>Polyporales</taxon>
        <taxon>Cerrenaceae</taxon>
        <taxon>Cerrena</taxon>
    </lineage>
</organism>
<dbReference type="GO" id="GO:0004671">
    <property type="term" value="F:protein C-terminal S-isoprenylcysteine carboxyl O-methyltransferase activity"/>
    <property type="evidence" value="ECO:0007669"/>
    <property type="project" value="UniProtKB-EC"/>
</dbReference>
<feature type="chain" id="PRO_5043519330" description="Protein-S-isoprenylcysteine O-methyltransferase" evidence="6">
    <location>
        <begin position="25"/>
        <end position="244"/>
    </location>
</feature>
<keyword evidence="2 5" id="KW-0812">Transmembrane</keyword>
<name>A0AAW0G1M5_9APHY</name>
<evidence type="ECO:0000313" key="8">
    <source>
        <dbReference type="Proteomes" id="UP001385951"/>
    </source>
</evidence>
<dbReference type="GO" id="GO:0032259">
    <property type="term" value="P:methylation"/>
    <property type="evidence" value="ECO:0007669"/>
    <property type="project" value="UniProtKB-KW"/>
</dbReference>
<feature type="signal peptide" evidence="6">
    <location>
        <begin position="1"/>
        <end position="24"/>
    </location>
</feature>
<evidence type="ECO:0000256" key="2">
    <source>
        <dbReference type="ARBA" id="ARBA00022692"/>
    </source>
</evidence>
<keyword evidence="5" id="KW-0808">Transferase</keyword>
<comment type="caution">
    <text evidence="7">The sequence shown here is derived from an EMBL/GenBank/DDBJ whole genome shotgun (WGS) entry which is preliminary data.</text>
</comment>
<feature type="transmembrane region" description="Helical" evidence="5">
    <location>
        <begin position="100"/>
        <end position="121"/>
    </location>
</feature>
<sequence length="244" mass="27728">MAYPQARIKATLLLLNTICCQISFSPPNPPVSTSEQQTYSKDRKARDMLPGVGRWLPYTFKLVIHLFNLLDLYTILSSLYPELAFPTRIHRVLIPKSNSATLELTLPLVAGSVLIYAATLLRVTCYRMLGQHFTYELAILKGHKLVTTGPYEWVRHPSYSGIILFMIGVAFTHLGEGSWWVECGLEDTMFGKSMLTAWTATTVGGVVLSVSRVKKEDKILRDEFKDEWDAWDVRTPYALIPFFY</sequence>
<dbReference type="Gene3D" id="1.20.120.1630">
    <property type="match status" value="1"/>
</dbReference>
<keyword evidence="5" id="KW-0489">Methyltransferase</keyword>
<dbReference type="Proteomes" id="UP001385951">
    <property type="component" value="Unassembled WGS sequence"/>
</dbReference>
<comment type="similarity">
    <text evidence="5">Belongs to the class VI-like SAM-binding methyltransferase superfamily. Isoprenylcysteine carboxyl methyltransferase family.</text>
</comment>
<keyword evidence="5" id="KW-0949">S-adenosyl-L-methionine</keyword>
<keyword evidence="3 5" id="KW-1133">Transmembrane helix</keyword>
<reference evidence="7 8" key="1">
    <citation type="submission" date="2022-09" db="EMBL/GenBank/DDBJ databases">
        <authorList>
            <person name="Palmer J.M."/>
        </authorList>
    </citation>
    <scope>NUCLEOTIDE SEQUENCE [LARGE SCALE GENOMIC DNA]</scope>
    <source>
        <strain evidence="7 8">DSM 7382</strain>
    </source>
</reference>
<comment type="subcellular location">
    <subcellularLocation>
        <location evidence="5">Endoplasmic reticulum membrane</location>
        <topology evidence="5">Multi-pass membrane protein</topology>
    </subcellularLocation>
    <subcellularLocation>
        <location evidence="1">Membrane</location>
        <topology evidence="1">Multi-pass membrane protein</topology>
    </subcellularLocation>
</comment>
<evidence type="ECO:0000256" key="6">
    <source>
        <dbReference type="SAM" id="SignalP"/>
    </source>
</evidence>
<feature type="transmembrane region" description="Helical" evidence="5">
    <location>
        <begin position="162"/>
        <end position="181"/>
    </location>
</feature>
<gene>
    <name evidence="7" type="ORF">QCA50_009613</name>
</gene>
<proteinExistence type="inferred from homology"/>
<dbReference type="InterPro" id="IPR007269">
    <property type="entry name" value="ICMT_MeTrfase"/>
</dbReference>
<dbReference type="AlphaFoldDB" id="A0AAW0G1M5"/>
<dbReference type="PANTHER" id="PTHR43847">
    <property type="entry name" value="BLL3993 PROTEIN"/>
    <property type="match status" value="1"/>
</dbReference>
<dbReference type="EC" id="2.1.1.100" evidence="5"/>
<dbReference type="InterPro" id="IPR052527">
    <property type="entry name" value="Metal_cation-efflux_comp"/>
</dbReference>
<evidence type="ECO:0000256" key="4">
    <source>
        <dbReference type="ARBA" id="ARBA00023136"/>
    </source>
</evidence>
<evidence type="ECO:0000256" key="3">
    <source>
        <dbReference type="ARBA" id="ARBA00022989"/>
    </source>
</evidence>
<evidence type="ECO:0000256" key="1">
    <source>
        <dbReference type="ARBA" id="ARBA00004141"/>
    </source>
</evidence>